<keyword evidence="1" id="KW-1133">Transmembrane helix</keyword>
<keyword evidence="1" id="KW-0812">Transmembrane</keyword>
<dbReference type="InterPro" id="IPR021741">
    <property type="entry name" value="DUF3311"/>
</dbReference>
<dbReference type="PANTHER" id="PTHR40034:SF1">
    <property type="entry name" value="BSL5891 PROTEIN"/>
    <property type="match status" value="1"/>
</dbReference>
<dbReference type="OrthoDB" id="3628949at2"/>
<sequence>MRSIRWLAIVPFLALLVGPFFVNRATPLILGLPFLLAWIVAWILITSLIMAVIYAADPANREDEP</sequence>
<evidence type="ECO:0008006" key="4">
    <source>
        <dbReference type="Google" id="ProtNLM"/>
    </source>
</evidence>
<dbReference type="AlphaFoldDB" id="A0A109JZA7"/>
<dbReference type="Proteomes" id="UP000057737">
    <property type="component" value="Unassembled WGS sequence"/>
</dbReference>
<keyword evidence="3" id="KW-1185">Reference proteome</keyword>
<dbReference type="PANTHER" id="PTHR40034">
    <property type="entry name" value="BSL5891 PROTEIN"/>
    <property type="match status" value="1"/>
</dbReference>
<comment type="caution">
    <text evidence="2">The sequence shown here is derived from an EMBL/GenBank/DDBJ whole genome shotgun (WGS) entry which is preliminary data.</text>
</comment>
<gene>
    <name evidence="2" type="ORF">AS156_37555</name>
</gene>
<protein>
    <recommendedName>
        <fullName evidence="4">Permease</fullName>
    </recommendedName>
</protein>
<reference evidence="2 3" key="1">
    <citation type="submission" date="2015-11" db="EMBL/GenBank/DDBJ databases">
        <title>Draft Genome Sequence of the Strain BR 10303 (Bradyrhizobium sp.) isolated from nodules of Centrolobium paraense.</title>
        <authorList>
            <person name="Zelli J.E."/>
            <person name="Simoes-Araujo J.L."/>
            <person name="Barauna A.C."/>
            <person name="Silva K."/>
        </authorList>
    </citation>
    <scope>NUCLEOTIDE SEQUENCE [LARGE SCALE GENOMIC DNA]</scope>
    <source>
        <strain evidence="2 3">BR 10303</strain>
    </source>
</reference>
<dbReference type="RefSeq" id="WP_066504597.1">
    <property type="nucleotide sequence ID" value="NZ_LNCU01000040.1"/>
</dbReference>
<accession>A0A109JZA7</accession>
<evidence type="ECO:0000256" key="1">
    <source>
        <dbReference type="SAM" id="Phobius"/>
    </source>
</evidence>
<dbReference type="Pfam" id="PF11755">
    <property type="entry name" value="DUF3311"/>
    <property type="match status" value="1"/>
</dbReference>
<name>A0A109JZA7_9BRAD</name>
<feature type="transmembrane region" description="Helical" evidence="1">
    <location>
        <begin position="34"/>
        <end position="56"/>
    </location>
</feature>
<evidence type="ECO:0000313" key="3">
    <source>
        <dbReference type="Proteomes" id="UP000057737"/>
    </source>
</evidence>
<evidence type="ECO:0000313" key="2">
    <source>
        <dbReference type="EMBL" id="KWV57908.1"/>
    </source>
</evidence>
<organism evidence="2 3">
    <name type="scientific">Bradyrhizobium macuxiense</name>
    <dbReference type="NCBI Taxonomy" id="1755647"/>
    <lineage>
        <taxon>Bacteria</taxon>
        <taxon>Pseudomonadati</taxon>
        <taxon>Pseudomonadota</taxon>
        <taxon>Alphaproteobacteria</taxon>
        <taxon>Hyphomicrobiales</taxon>
        <taxon>Nitrobacteraceae</taxon>
        <taxon>Bradyrhizobium</taxon>
    </lineage>
</organism>
<proteinExistence type="predicted"/>
<dbReference type="EMBL" id="LNCU01000040">
    <property type="protein sequence ID" value="KWV57908.1"/>
    <property type="molecule type" value="Genomic_DNA"/>
</dbReference>
<keyword evidence="1" id="KW-0472">Membrane</keyword>